<reference evidence="3" key="1">
    <citation type="submission" date="2016-10" db="EMBL/GenBank/DDBJ databases">
        <title>Rodentibacter gen. nov. and new species.</title>
        <authorList>
            <person name="Christensen H."/>
        </authorList>
    </citation>
    <scope>NUCLEOTIDE SEQUENCE [LARGE SCALE GENOMIC DNA]</scope>
    <source>
        <strain evidence="3">Ppn152</strain>
    </source>
</reference>
<organism evidence="2 3">
    <name type="scientific">Rodentibacter caecimuris</name>
    <dbReference type="NCBI Taxonomy" id="1796644"/>
    <lineage>
        <taxon>Bacteria</taxon>
        <taxon>Pseudomonadati</taxon>
        <taxon>Pseudomonadota</taxon>
        <taxon>Gammaproteobacteria</taxon>
        <taxon>Pasteurellales</taxon>
        <taxon>Pasteurellaceae</taxon>
        <taxon>Rodentibacter</taxon>
    </lineage>
</organism>
<evidence type="ECO:0000313" key="2">
    <source>
        <dbReference type="EMBL" id="OOF77466.1"/>
    </source>
</evidence>
<evidence type="ECO:0000256" key="1">
    <source>
        <dbReference type="SAM" id="Phobius"/>
    </source>
</evidence>
<accession>A0A1V3KIL9</accession>
<keyword evidence="1" id="KW-0812">Transmembrane</keyword>
<name>A0A1V3KIL9_9PAST</name>
<proteinExistence type="predicted"/>
<dbReference type="EMBL" id="MLAE01000042">
    <property type="protein sequence ID" value="OOF77466.1"/>
    <property type="molecule type" value="Genomic_DNA"/>
</dbReference>
<feature type="transmembrane region" description="Helical" evidence="1">
    <location>
        <begin position="6"/>
        <end position="25"/>
    </location>
</feature>
<dbReference type="AlphaFoldDB" id="A0A1V3KIL9"/>
<comment type="caution">
    <text evidence="2">The sequence shown here is derived from an EMBL/GenBank/DDBJ whole genome shotgun (WGS) entry which is preliminary data.</text>
</comment>
<keyword evidence="1" id="KW-1133">Transmembrane helix</keyword>
<sequence>MDILIVIITLGIISTFTLIPFIRFLQTRNNKEFEGEKLIPFSCGKVFSAERYYFNSKGIFIFRASQLIYHYQFDDLIALEKMSVTVNNRKYWYMRIHTPDGQRHYQFIPKDTMFNDNFTQFYQFLKTHYPNKVKGKWYRWFAGI</sequence>
<evidence type="ECO:0000313" key="3">
    <source>
        <dbReference type="Proteomes" id="UP000189114"/>
    </source>
</evidence>
<dbReference type="RefSeq" id="WP_077587105.1">
    <property type="nucleotide sequence ID" value="NZ_MLAE01000042.1"/>
</dbReference>
<dbReference type="Proteomes" id="UP000189114">
    <property type="component" value="Unassembled WGS sequence"/>
</dbReference>
<keyword evidence="1" id="KW-0472">Membrane</keyword>
<protein>
    <submittedName>
        <fullName evidence="2">Uncharacterized protein</fullName>
    </submittedName>
</protein>
<gene>
    <name evidence="2" type="ORF">BKG96_08350</name>
</gene>